<evidence type="ECO:0000313" key="2">
    <source>
        <dbReference type="Proteomes" id="UP000276133"/>
    </source>
</evidence>
<reference evidence="1 2" key="1">
    <citation type="journal article" date="2018" name="Sci. Rep.">
        <title>Genomic signatures of local adaptation to the degree of environmental predictability in rotifers.</title>
        <authorList>
            <person name="Franch-Gras L."/>
            <person name="Hahn C."/>
            <person name="Garcia-Roger E.M."/>
            <person name="Carmona M.J."/>
            <person name="Serra M."/>
            <person name="Gomez A."/>
        </authorList>
    </citation>
    <scope>NUCLEOTIDE SEQUENCE [LARGE SCALE GENOMIC DNA]</scope>
    <source>
        <strain evidence="1">HYR1</strain>
    </source>
</reference>
<protein>
    <submittedName>
        <fullName evidence="1">Uncharacterized protein</fullName>
    </submittedName>
</protein>
<organism evidence="1 2">
    <name type="scientific">Brachionus plicatilis</name>
    <name type="common">Marine rotifer</name>
    <name type="synonym">Brachionus muelleri</name>
    <dbReference type="NCBI Taxonomy" id="10195"/>
    <lineage>
        <taxon>Eukaryota</taxon>
        <taxon>Metazoa</taxon>
        <taxon>Spiralia</taxon>
        <taxon>Gnathifera</taxon>
        <taxon>Rotifera</taxon>
        <taxon>Eurotatoria</taxon>
        <taxon>Monogononta</taxon>
        <taxon>Pseudotrocha</taxon>
        <taxon>Ploima</taxon>
        <taxon>Brachionidae</taxon>
        <taxon>Brachionus</taxon>
    </lineage>
</organism>
<name>A0A3M7R6C4_BRAPC</name>
<sequence length="99" mass="11756">MLTGYFRNCNKSRLFKIEAVPSGYSPLFSPLSLKYGVVRCLLVCRHLIFHRLVDCVYTRFKWEKFYNPDIVLENLKKLKLKNFHDGPNHVLIQSIIFYT</sequence>
<dbReference type="AlphaFoldDB" id="A0A3M7R6C4"/>
<keyword evidence="2" id="KW-1185">Reference proteome</keyword>
<comment type="caution">
    <text evidence="1">The sequence shown here is derived from an EMBL/GenBank/DDBJ whole genome shotgun (WGS) entry which is preliminary data.</text>
</comment>
<proteinExistence type="predicted"/>
<accession>A0A3M7R6C4</accession>
<evidence type="ECO:0000313" key="1">
    <source>
        <dbReference type="EMBL" id="RNA19127.1"/>
    </source>
</evidence>
<gene>
    <name evidence="1" type="ORF">BpHYR1_006387</name>
</gene>
<dbReference type="EMBL" id="REGN01004099">
    <property type="protein sequence ID" value="RNA19127.1"/>
    <property type="molecule type" value="Genomic_DNA"/>
</dbReference>
<dbReference type="Proteomes" id="UP000276133">
    <property type="component" value="Unassembled WGS sequence"/>
</dbReference>